<name>A0A2P6RYH5_ROSCH</name>
<accession>A0A2P6RYH5</accession>
<dbReference type="EC" id="3.4.19.12" evidence="2"/>
<reference evidence="2 3" key="1">
    <citation type="journal article" date="2018" name="Nat. Genet.">
        <title>The Rosa genome provides new insights in the design of modern roses.</title>
        <authorList>
            <person name="Bendahmane M."/>
        </authorList>
    </citation>
    <scope>NUCLEOTIDE SEQUENCE [LARGE SCALE GENOMIC DNA]</scope>
    <source>
        <strain evidence="3">cv. Old Blush</strain>
    </source>
</reference>
<keyword evidence="1" id="KW-1133">Transmembrane helix</keyword>
<gene>
    <name evidence="2" type="ORF">RchiOBHm_Chr2g0144881</name>
</gene>
<evidence type="ECO:0000313" key="3">
    <source>
        <dbReference type="Proteomes" id="UP000238479"/>
    </source>
</evidence>
<sequence length="94" mass="10471">MLEPREADIPALFLVFVVLPLPAYVLLGKWSEASKKSERVRLLAQLASEEAVRAEEMVVPDIIPPVSSSKNNVHACARCSRPTITRLQICQILF</sequence>
<dbReference type="STRING" id="74649.A0A2P6RYH5"/>
<protein>
    <submittedName>
        <fullName evidence="2">Putative ubiquitinyl hydrolase 1</fullName>
        <ecNumber evidence="2">3.4.19.12</ecNumber>
    </submittedName>
</protein>
<keyword evidence="2" id="KW-0378">Hydrolase</keyword>
<evidence type="ECO:0000313" key="2">
    <source>
        <dbReference type="EMBL" id="PRQ51476.1"/>
    </source>
</evidence>
<feature type="transmembrane region" description="Helical" evidence="1">
    <location>
        <begin position="12"/>
        <end position="31"/>
    </location>
</feature>
<dbReference type="Proteomes" id="UP000238479">
    <property type="component" value="Chromosome 2"/>
</dbReference>
<comment type="caution">
    <text evidence="2">The sequence shown here is derived from an EMBL/GenBank/DDBJ whole genome shotgun (WGS) entry which is preliminary data.</text>
</comment>
<dbReference type="OMA" id="DANSFLC"/>
<keyword evidence="1" id="KW-0812">Transmembrane</keyword>
<keyword evidence="3" id="KW-1185">Reference proteome</keyword>
<dbReference type="GO" id="GO:0004843">
    <property type="term" value="F:cysteine-type deubiquitinase activity"/>
    <property type="evidence" value="ECO:0007669"/>
    <property type="project" value="UniProtKB-EC"/>
</dbReference>
<evidence type="ECO:0000256" key="1">
    <source>
        <dbReference type="SAM" id="Phobius"/>
    </source>
</evidence>
<keyword evidence="1" id="KW-0472">Membrane</keyword>
<dbReference type="EMBL" id="PDCK01000040">
    <property type="protein sequence ID" value="PRQ51476.1"/>
    <property type="molecule type" value="Genomic_DNA"/>
</dbReference>
<dbReference type="AlphaFoldDB" id="A0A2P6RYH5"/>
<organism evidence="2 3">
    <name type="scientific">Rosa chinensis</name>
    <name type="common">China rose</name>
    <dbReference type="NCBI Taxonomy" id="74649"/>
    <lineage>
        <taxon>Eukaryota</taxon>
        <taxon>Viridiplantae</taxon>
        <taxon>Streptophyta</taxon>
        <taxon>Embryophyta</taxon>
        <taxon>Tracheophyta</taxon>
        <taxon>Spermatophyta</taxon>
        <taxon>Magnoliopsida</taxon>
        <taxon>eudicotyledons</taxon>
        <taxon>Gunneridae</taxon>
        <taxon>Pentapetalae</taxon>
        <taxon>rosids</taxon>
        <taxon>fabids</taxon>
        <taxon>Rosales</taxon>
        <taxon>Rosaceae</taxon>
        <taxon>Rosoideae</taxon>
        <taxon>Rosoideae incertae sedis</taxon>
        <taxon>Rosa</taxon>
    </lineage>
</organism>
<proteinExistence type="predicted"/>
<dbReference type="Gramene" id="PRQ51476">
    <property type="protein sequence ID" value="PRQ51476"/>
    <property type="gene ID" value="RchiOBHm_Chr2g0144881"/>
</dbReference>